<dbReference type="PANTHER" id="PTHR11528">
    <property type="entry name" value="HEAT SHOCK PROTEIN 90 FAMILY MEMBER"/>
    <property type="match status" value="1"/>
</dbReference>
<protein>
    <recommendedName>
        <fullName evidence="8">Chaperone protein HtpG</fullName>
    </recommendedName>
    <alternativeName>
        <fullName evidence="7">Chaperone protein htpG</fullName>
    </alternativeName>
    <alternativeName>
        <fullName evidence="9 10">Heat shock protein HtpG</fullName>
    </alternativeName>
</protein>
<keyword evidence="5" id="KW-0346">Stress response</keyword>
<evidence type="ECO:0000256" key="7">
    <source>
        <dbReference type="ARBA" id="ARBA00067988"/>
    </source>
</evidence>
<dbReference type="EMBL" id="AP026867">
    <property type="protein sequence ID" value="BDS13601.1"/>
    <property type="molecule type" value="Genomic_DNA"/>
</dbReference>
<reference evidence="12" key="1">
    <citation type="submission" date="2022-09" db="EMBL/GenBank/DDBJ databases">
        <title>Aureispira anguillicida sp. nov., isolated from Leptocephalus of Japanese eel Anguilla japonica.</title>
        <authorList>
            <person name="Yuasa K."/>
            <person name="Mekata T."/>
            <person name="Ikunari K."/>
        </authorList>
    </citation>
    <scope>NUCLEOTIDE SEQUENCE</scope>
    <source>
        <strain evidence="12">EL160426</strain>
    </source>
</reference>
<evidence type="ECO:0000256" key="2">
    <source>
        <dbReference type="ARBA" id="ARBA00022490"/>
    </source>
</evidence>
<evidence type="ECO:0000256" key="10">
    <source>
        <dbReference type="ARBA" id="ARBA00080411"/>
    </source>
</evidence>
<dbReference type="SUPFAM" id="SSF54211">
    <property type="entry name" value="Ribosomal protein S5 domain 2-like"/>
    <property type="match status" value="1"/>
</dbReference>
<dbReference type="InterPro" id="IPR037196">
    <property type="entry name" value="HSP90_C"/>
</dbReference>
<feature type="binding site" evidence="11">
    <location>
        <position position="76"/>
    </location>
    <ligand>
        <name>ATP</name>
        <dbReference type="ChEBI" id="CHEBI:30616"/>
    </ligand>
</feature>
<keyword evidence="2" id="KW-0963">Cytoplasm</keyword>
<dbReference type="SUPFAM" id="SSF55874">
    <property type="entry name" value="ATPase domain of HSP90 chaperone/DNA topoisomerase II/histidine kinase"/>
    <property type="match status" value="1"/>
</dbReference>
<dbReference type="GO" id="GO:0016887">
    <property type="term" value="F:ATP hydrolysis activity"/>
    <property type="evidence" value="ECO:0007669"/>
    <property type="project" value="InterPro"/>
</dbReference>
<evidence type="ECO:0000256" key="8">
    <source>
        <dbReference type="ARBA" id="ARBA00070675"/>
    </source>
</evidence>
<dbReference type="Pfam" id="PF13589">
    <property type="entry name" value="HATPase_c_3"/>
    <property type="match status" value="1"/>
</dbReference>
<feature type="binding site" evidence="11">
    <location>
        <position position="81"/>
    </location>
    <ligand>
        <name>ATP</name>
        <dbReference type="ChEBI" id="CHEBI:30616"/>
    </ligand>
</feature>
<evidence type="ECO:0000256" key="5">
    <source>
        <dbReference type="ARBA" id="ARBA00023016"/>
    </source>
</evidence>
<gene>
    <name evidence="12" type="ORF">AsAng_0043400</name>
</gene>
<proteinExistence type="inferred from homology"/>
<feature type="binding site" evidence="11">
    <location>
        <position position="35"/>
    </location>
    <ligand>
        <name>ATP</name>
        <dbReference type="ChEBI" id="CHEBI:30616"/>
    </ligand>
</feature>
<dbReference type="Gene3D" id="3.40.50.11260">
    <property type="match status" value="1"/>
</dbReference>
<dbReference type="InterPro" id="IPR001404">
    <property type="entry name" value="Hsp90_fam"/>
</dbReference>
<evidence type="ECO:0000313" key="12">
    <source>
        <dbReference type="EMBL" id="BDS13601.1"/>
    </source>
</evidence>
<comment type="similarity">
    <text evidence="1">Belongs to the heat shock protein 90 family.</text>
</comment>
<feature type="binding site" evidence="11">
    <location>
        <position position="337"/>
    </location>
    <ligand>
        <name>ATP</name>
        <dbReference type="ChEBI" id="CHEBI:30616"/>
    </ligand>
</feature>
<feature type="binding site" evidence="11">
    <location>
        <position position="165"/>
    </location>
    <ligand>
        <name>ATP</name>
        <dbReference type="ChEBI" id="CHEBI:30616"/>
    </ligand>
</feature>
<dbReference type="GO" id="GO:0140662">
    <property type="term" value="F:ATP-dependent protein folding chaperone"/>
    <property type="evidence" value="ECO:0007669"/>
    <property type="project" value="InterPro"/>
</dbReference>
<keyword evidence="13" id="KW-1185">Reference proteome</keyword>
<sequence length="619" mass="71471">MRKGSISVETENIFPIIKQFLYSDQEIFLRELIANATDATSKLLTLARRGEVEQEVTDTRIRVIIDADAKTLTISDRGIGMTEEEVLKYLNQVAFSSATEFVEKYKEEASIIGHFGLGFYSAFMVASKVDVITKSYKKDSVPVKWSCTGDPEYTIEAVEKEDYGTDIVLHISEDSEEFLQNYRIGELLNKHCKFLPIEIEFGTRTEYLEDETITKEDGTEEKKSIEVPNVINNTKPAWKKQPSELTEDEYRDFYRELLPSGEPPLFWVHLNIDYPFNLTGILYFPKLGNQLEIQRNKIHLYSNQVYVTDEVKEIVPEFLTLLHGVIDSPDIPLNVSRSYLQSDRNVKKITEYITRKVADRLDEMFRKEREEFDKNWENMSVFVKYGYVTEEKFAEKAQKFILLENVDGEYFTLDAYQEKVGINQVDKDEKTIILYTNDKDEHDAYIQGAKEMGYDVLHMDTMIDVHFIQALERKLDKVSFVRVDSDTTSKLIAKDETRESVLSEDEQKNLEEIFKKCVTEQGATVQLEALAPSDLPIVITRPEFMRRMQEMSAMQGMAMNMGEMYNVVINTNHEIVGNVLKGGDETKAKHLYDLARLHNGMLKGSELTNFIKKSVDLMK</sequence>
<dbReference type="FunFam" id="3.30.565.10:FF:000076">
    <property type="entry name" value="Molecular chaperone HtpG"/>
    <property type="match status" value="1"/>
</dbReference>
<dbReference type="CDD" id="cd16927">
    <property type="entry name" value="HATPase_Hsp90-like"/>
    <property type="match status" value="1"/>
</dbReference>
<dbReference type="Gene3D" id="3.30.230.80">
    <property type="match status" value="1"/>
</dbReference>
<dbReference type="GO" id="GO:0005524">
    <property type="term" value="F:ATP binding"/>
    <property type="evidence" value="ECO:0007669"/>
    <property type="project" value="UniProtKB-KW"/>
</dbReference>
<evidence type="ECO:0000256" key="11">
    <source>
        <dbReference type="PIRSR" id="PIRSR002583-1"/>
    </source>
</evidence>
<dbReference type="AlphaFoldDB" id="A0A916DW05"/>
<keyword evidence="6" id="KW-0143">Chaperone</keyword>
<evidence type="ECO:0000256" key="4">
    <source>
        <dbReference type="ARBA" id="ARBA00022840"/>
    </source>
</evidence>
<dbReference type="Proteomes" id="UP001060919">
    <property type="component" value="Chromosome"/>
</dbReference>
<dbReference type="RefSeq" id="WP_264788861.1">
    <property type="nucleotide sequence ID" value="NZ_AP026867.1"/>
</dbReference>
<evidence type="ECO:0000256" key="3">
    <source>
        <dbReference type="ARBA" id="ARBA00022741"/>
    </source>
</evidence>
<dbReference type="Gene3D" id="3.30.565.10">
    <property type="entry name" value="Histidine kinase-like ATPase, C-terminal domain"/>
    <property type="match status" value="1"/>
</dbReference>
<dbReference type="GO" id="GO:0051082">
    <property type="term" value="F:unfolded protein binding"/>
    <property type="evidence" value="ECO:0007669"/>
    <property type="project" value="InterPro"/>
</dbReference>
<evidence type="ECO:0000256" key="6">
    <source>
        <dbReference type="ARBA" id="ARBA00023186"/>
    </source>
</evidence>
<keyword evidence="3 11" id="KW-0547">Nucleotide-binding</keyword>
<accession>A0A916DW05</accession>
<dbReference type="NCBIfam" id="NF003555">
    <property type="entry name" value="PRK05218.1"/>
    <property type="match status" value="1"/>
</dbReference>
<organism evidence="12 13">
    <name type="scientific">Aureispira anguillae</name>
    <dbReference type="NCBI Taxonomy" id="2864201"/>
    <lineage>
        <taxon>Bacteria</taxon>
        <taxon>Pseudomonadati</taxon>
        <taxon>Bacteroidota</taxon>
        <taxon>Saprospiria</taxon>
        <taxon>Saprospirales</taxon>
        <taxon>Saprospiraceae</taxon>
        <taxon>Aureispira</taxon>
    </lineage>
</organism>
<dbReference type="KEGG" id="aup:AsAng_0043400"/>
<dbReference type="FunFam" id="3.30.230.80:FF:000008">
    <property type="entry name" value="Molecular chaperone HtpG"/>
    <property type="match status" value="1"/>
</dbReference>
<dbReference type="InterPro" id="IPR020568">
    <property type="entry name" value="Ribosomal_Su5_D2-typ_SF"/>
</dbReference>
<dbReference type="PRINTS" id="PR00775">
    <property type="entry name" value="HEATSHOCK90"/>
</dbReference>
<dbReference type="Gene3D" id="1.20.120.790">
    <property type="entry name" value="Heat shock protein 90, C-terminal domain"/>
    <property type="match status" value="1"/>
</dbReference>
<dbReference type="InterPro" id="IPR036890">
    <property type="entry name" value="HATPase_C_sf"/>
</dbReference>
<name>A0A916DW05_9BACT</name>
<feature type="binding site" evidence="11">
    <location>
        <position position="31"/>
    </location>
    <ligand>
        <name>ATP</name>
        <dbReference type="ChEBI" id="CHEBI:30616"/>
    </ligand>
</feature>
<dbReference type="PIRSF" id="PIRSF002583">
    <property type="entry name" value="Hsp90"/>
    <property type="match status" value="1"/>
</dbReference>
<dbReference type="Pfam" id="PF00183">
    <property type="entry name" value="HSP90"/>
    <property type="match status" value="1"/>
</dbReference>
<evidence type="ECO:0000313" key="13">
    <source>
        <dbReference type="Proteomes" id="UP001060919"/>
    </source>
</evidence>
<dbReference type="InterPro" id="IPR020575">
    <property type="entry name" value="Hsp90_N"/>
</dbReference>
<evidence type="ECO:0000256" key="9">
    <source>
        <dbReference type="ARBA" id="ARBA00079544"/>
    </source>
</evidence>
<evidence type="ECO:0000256" key="1">
    <source>
        <dbReference type="ARBA" id="ARBA00008239"/>
    </source>
</evidence>
<keyword evidence="4 11" id="KW-0067">ATP-binding</keyword>